<feature type="compositionally biased region" description="Polar residues" evidence="2">
    <location>
        <begin position="52"/>
        <end position="70"/>
    </location>
</feature>
<feature type="compositionally biased region" description="Gly residues" evidence="2">
    <location>
        <begin position="969"/>
        <end position="982"/>
    </location>
</feature>
<reference evidence="3" key="1">
    <citation type="journal article" date="2022" name="New Phytol.">
        <title>Evolutionary transition to the ectomycorrhizal habit in the genomes of a hyperdiverse lineage of mushroom-forming fungi.</title>
        <authorList>
            <person name="Looney B."/>
            <person name="Miyauchi S."/>
            <person name="Morin E."/>
            <person name="Drula E."/>
            <person name="Courty P.E."/>
            <person name="Kohler A."/>
            <person name="Kuo A."/>
            <person name="LaButti K."/>
            <person name="Pangilinan J."/>
            <person name="Lipzen A."/>
            <person name="Riley R."/>
            <person name="Andreopoulos W."/>
            <person name="He G."/>
            <person name="Johnson J."/>
            <person name="Nolan M."/>
            <person name="Tritt A."/>
            <person name="Barry K.W."/>
            <person name="Grigoriev I.V."/>
            <person name="Nagy L.G."/>
            <person name="Hibbett D."/>
            <person name="Henrissat B."/>
            <person name="Matheny P.B."/>
            <person name="Labbe J."/>
            <person name="Martin F.M."/>
        </authorList>
    </citation>
    <scope>NUCLEOTIDE SEQUENCE</scope>
    <source>
        <strain evidence="3">BPL690</strain>
    </source>
</reference>
<feature type="compositionally biased region" description="Low complexity" evidence="2">
    <location>
        <begin position="598"/>
        <end position="607"/>
    </location>
</feature>
<feature type="compositionally biased region" description="Polar residues" evidence="2">
    <location>
        <begin position="544"/>
        <end position="556"/>
    </location>
</feature>
<dbReference type="Proteomes" id="UP001203297">
    <property type="component" value="Unassembled WGS sequence"/>
</dbReference>
<feature type="compositionally biased region" description="Low complexity" evidence="2">
    <location>
        <begin position="906"/>
        <end position="916"/>
    </location>
</feature>
<accession>A0AAD4LX23</accession>
<feature type="compositionally biased region" description="Basic and acidic residues" evidence="2">
    <location>
        <begin position="388"/>
        <end position="428"/>
    </location>
</feature>
<feature type="compositionally biased region" description="Low complexity" evidence="2">
    <location>
        <begin position="134"/>
        <end position="152"/>
    </location>
</feature>
<evidence type="ECO:0000313" key="4">
    <source>
        <dbReference type="Proteomes" id="UP001203297"/>
    </source>
</evidence>
<gene>
    <name evidence="3" type="ORF">B0F90DRAFT_1768347</name>
</gene>
<protein>
    <submittedName>
        <fullName evidence="3">Uncharacterized protein</fullName>
    </submittedName>
</protein>
<feature type="compositionally biased region" description="Polar residues" evidence="2">
    <location>
        <begin position="511"/>
        <end position="524"/>
    </location>
</feature>
<feature type="compositionally biased region" description="Basic and acidic residues" evidence="2">
    <location>
        <begin position="788"/>
        <end position="815"/>
    </location>
</feature>
<feature type="compositionally biased region" description="Polar residues" evidence="2">
    <location>
        <begin position="625"/>
        <end position="639"/>
    </location>
</feature>
<keyword evidence="4" id="KW-1185">Reference proteome</keyword>
<dbReference type="AlphaFoldDB" id="A0AAD4LX23"/>
<name>A0AAD4LX23_9AGAM</name>
<feature type="compositionally biased region" description="Polar residues" evidence="2">
    <location>
        <begin position="86"/>
        <end position="106"/>
    </location>
</feature>
<evidence type="ECO:0000256" key="1">
    <source>
        <dbReference type="SAM" id="Coils"/>
    </source>
</evidence>
<feature type="region of interest" description="Disordered" evidence="2">
    <location>
        <begin position="199"/>
        <end position="223"/>
    </location>
</feature>
<feature type="compositionally biased region" description="Basic residues" evidence="2">
    <location>
        <begin position="745"/>
        <end position="761"/>
    </location>
</feature>
<feature type="compositionally biased region" description="Polar residues" evidence="2">
    <location>
        <begin position="204"/>
        <end position="220"/>
    </location>
</feature>
<feature type="region of interest" description="Disordered" evidence="2">
    <location>
        <begin position="388"/>
        <end position="687"/>
    </location>
</feature>
<keyword evidence="1" id="KW-0175">Coiled coil</keyword>
<proteinExistence type="predicted"/>
<feature type="region of interest" description="Disordered" evidence="2">
    <location>
        <begin position="719"/>
        <end position="865"/>
    </location>
</feature>
<evidence type="ECO:0000256" key="2">
    <source>
        <dbReference type="SAM" id="MobiDB-lite"/>
    </source>
</evidence>
<feature type="region of interest" description="Disordered" evidence="2">
    <location>
        <begin position="942"/>
        <end position="1010"/>
    </location>
</feature>
<feature type="coiled-coil region" evidence="1">
    <location>
        <begin position="259"/>
        <end position="300"/>
    </location>
</feature>
<feature type="region of interest" description="Disordered" evidence="2">
    <location>
        <begin position="890"/>
        <end position="930"/>
    </location>
</feature>
<feature type="compositionally biased region" description="Basic and acidic residues" evidence="2">
    <location>
        <begin position="842"/>
        <end position="865"/>
    </location>
</feature>
<dbReference type="EMBL" id="WTXG01000113">
    <property type="protein sequence ID" value="KAI0292708.1"/>
    <property type="molecule type" value="Genomic_DNA"/>
</dbReference>
<evidence type="ECO:0000313" key="3">
    <source>
        <dbReference type="EMBL" id="KAI0292708.1"/>
    </source>
</evidence>
<feature type="compositionally biased region" description="Basic and acidic residues" evidence="2">
    <location>
        <begin position="570"/>
        <end position="595"/>
    </location>
</feature>
<comment type="caution">
    <text evidence="3">The sequence shown here is derived from an EMBL/GenBank/DDBJ whole genome shotgun (WGS) entry which is preliminary data.</text>
</comment>
<organism evidence="3 4">
    <name type="scientific">Multifurca ochricompacta</name>
    <dbReference type="NCBI Taxonomy" id="376703"/>
    <lineage>
        <taxon>Eukaryota</taxon>
        <taxon>Fungi</taxon>
        <taxon>Dikarya</taxon>
        <taxon>Basidiomycota</taxon>
        <taxon>Agaricomycotina</taxon>
        <taxon>Agaricomycetes</taxon>
        <taxon>Russulales</taxon>
        <taxon>Russulaceae</taxon>
        <taxon>Multifurca</taxon>
    </lineage>
</organism>
<sequence length="1010" mass="113166">MHPRQTHTPSSNSTPPVPTFPLKGFKFSTIGQTPALLERMSDNPRVAFRSPSPGQEQAGTSNGRSRQSLFQALVPGAPQAEHGNDRSTNPTPTQNSNVPVLASVSTPPEAESNVMVPPLYDQSRASTIPDLQYPNSSPDDNNPVSPSSTTQPQPVPMDQDTPHQDTPQPNRLSAPRKSLSVPIPVNGIDIVDGIPDTDSLELSLPSTSPHPTLGTTSSEAEQARRPVEHLIKLASVREERLSKQRGIFDLRSGELSTFSTDALQAAQTVQEKIEDLKQRAEEARIQAEQMHQEANKLHDHAEHLTTLAESLSTDMLSTKNQVVRAAERSEQMTRFMRKTFDWLAALRTRELEKIELAQAELEEQAIAEVIARQQQEFARMQELQRQLEHRKAQEQEMEEAARREEEERETARRKAEKESEVFRKKAYEAQRAAVMADKRRASEAHAQSIQAKRERRLTETPGPSSSSSVRGSNIHPSVSPGIPSELANSSSISTRVPPMQAVDQRVPEVTAASSPTPLSLTKTKSAPAPVGFVPARTKAGRAVNTDSPLSSTTLASELQARNLEISQHPPVDRIAREPVQEQARPQDSKRVEPKPETQQPQQQQQIQIKREPSEEVVPSHAARLHTTSLQPSPQIQNRNEGYYWHQVPARGSSSQNENKDQSAQASSRHESYANSVHAAQPEDHYRRSDLTAPVPIEQGNAVLSQDSRYGRVILSTAYGRQESTSSDRSPPQWIDRNRRSPSPLRKTRSRSRSPSYPRKRARSETPPYEARQSAHHWEPPQPRSRIRPRTDYDRDRGNHYYDYDYERERSGDSPRHYRGPPPRRNLNSYRPSRSPPPSPRQYRYERSPPRHGIRVADSDSREQRMEDHRMNANVRQYSTHEEAEARLVAEKEVYSSRQQRQRRRFTSSSSSRSRTPSPSPSPSALASPNEVEMGLLDRIDMNEDDRGYGRGRPPPNTTRGGANSRRGQRGGQTSGRGRGGASGSTPALLSRMSETRTRAAPPLPLSHRMR</sequence>
<feature type="region of interest" description="Disordered" evidence="2">
    <location>
        <begin position="1"/>
        <end position="181"/>
    </location>
</feature>
<feature type="compositionally biased region" description="Polar residues" evidence="2">
    <location>
        <begin position="651"/>
        <end position="666"/>
    </location>
</feature>